<keyword evidence="2" id="KW-1185">Reference proteome</keyword>
<accession>A0A563EUV1</accession>
<dbReference type="RefSeq" id="WP_146352234.1">
    <property type="nucleotide sequence ID" value="NZ_VOBR01000008.1"/>
</dbReference>
<evidence type="ECO:0000313" key="1">
    <source>
        <dbReference type="EMBL" id="TWP51475.1"/>
    </source>
</evidence>
<name>A0A563EUV1_9PSEU</name>
<comment type="caution">
    <text evidence="1">The sequence shown here is derived from an EMBL/GenBank/DDBJ whole genome shotgun (WGS) entry which is preliminary data.</text>
</comment>
<reference evidence="1 2" key="1">
    <citation type="submission" date="2019-07" db="EMBL/GenBank/DDBJ databases">
        <title>Lentzea xizangensis sp. nov., isolated from Qinghai-Tibetan Plateau Soils.</title>
        <authorList>
            <person name="Huang J."/>
        </authorList>
    </citation>
    <scope>NUCLEOTIDE SEQUENCE [LARGE SCALE GENOMIC DNA]</scope>
    <source>
        <strain evidence="1 2">FXJ1.1311</strain>
    </source>
</reference>
<evidence type="ECO:0000313" key="2">
    <source>
        <dbReference type="Proteomes" id="UP000316639"/>
    </source>
</evidence>
<protein>
    <submittedName>
        <fullName evidence="1">Uncharacterized protein</fullName>
    </submittedName>
</protein>
<dbReference type="Proteomes" id="UP000316639">
    <property type="component" value="Unassembled WGS sequence"/>
</dbReference>
<proteinExistence type="predicted"/>
<dbReference type="AlphaFoldDB" id="A0A563EUV1"/>
<sequence>MSTYFSALSVAMAHQLSQPPPSSPASVRCGWWREHHDLLIGVADAVDVGRQEADRARQLAGHALGEVRSLLCEAVS</sequence>
<dbReference type="EMBL" id="VOBR01000008">
    <property type="protein sequence ID" value="TWP51475.1"/>
    <property type="molecule type" value="Genomic_DNA"/>
</dbReference>
<organism evidence="1 2">
    <name type="scientific">Lentzea tibetensis</name>
    <dbReference type="NCBI Taxonomy" id="2591470"/>
    <lineage>
        <taxon>Bacteria</taxon>
        <taxon>Bacillati</taxon>
        <taxon>Actinomycetota</taxon>
        <taxon>Actinomycetes</taxon>
        <taxon>Pseudonocardiales</taxon>
        <taxon>Pseudonocardiaceae</taxon>
        <taxon>Lentzea</taxon>
    </lineage>
</organism>
<gene>
    <name evidence="1" type="ORF">FKR81_14785</name>
</gene>